<dbReference type="Proteomes" id="UP001066276">
    <property type="component" value="Chromosome 2_1"/>
</dbReference>
<comment type="caution">
    <text evidence="2">The sequence shown here is derived from an EMBL/GenBank/DDBJ whole genome shotgun (WGS) entry which is preliminary data.</text>
</comment>
<organism evidence="2 3">
    <name type="scientific">Pleurodeles waltl</name>
    <name type="common">Iberian ribbed newt</name>
    <dbReference type="NCBI Taxonomy" id="8319"/>
    <lineage>
        <taxon>Eukaryota</taxon>
        <taxon>Metazoa</taxon>
        <taxon>Chordata</taxon>
        <taxon>Craniata</taxon>
        <taxon>Vertebrata</taxon>
        <taxon>Euteleostomi</taxon>
        <taxon>Amphibia</taxon>
        <taxon>Batrachia</taxon>
        <taxon>Caudata</taxon>
        <taxon>Salamandroidea</taxon>
        <taxon>Salamandridae</taxon>
        <taxon>Pleurodelinae</taxon>
        <taxon>Pleurodeles</taxon>
    </lineage>
</organism>
<proteinExistence type="predicted"/>
<feature type="region of interest" description="Disordered" evidence="1">
    <location>
        <begin position="147"/>
        <end position="207"/>
    </location>
</feature>
<dbReference type="EMBL" id="JANPWB010000003">
    <property type="protein sequence ID" value="KAJ1199526.1"/>
    <property type="molecule type" value="Genomic_DNA"/>
</dbReference>
<feature type="compositionally biased region" description="Polar residues" evidence="1">
    <location>
        <begin position="15"/>
        <end position="24"/>
    </location>
</feature>
<protein>
    <submittedName>
        <fullName evidence="2">Uncharacterized protein</fullName>
    </submittedName>
</protein>
<evidence type="ECO:0000313" key="2">
    <source>
        <dbReference type="EMBL" id="KAJ1199526.1"/>
    </source>
</evidence>
<sequence length="286" mass="31799">MPVTSHGPTWRRGGAQQTLSSSIKAQRDRDRDSDCDSGNQQEPGVRSSLRAGQTPEIALHTNLRRDLQTSRAWPKRKYNTRRQGMGDCSTPQPKRPGGCATNPSADREPEEAETLPEQAATQAQVRQAQLEGKGSIVRFLLRTATGSPELGREHARTRATEEEADSQNSTEEQRPYRAQARQTSTDTVSPIEGIRTQRSFSCPALPTTGHHDSSLYDASLSQAGTARHHPRPVSFPPQQTAPFSVTTPRWSAPRQGSHRKHHDTETYLLQQTWLISTPINLKNTNR</sequence>
<gene>
    <name evidence="2" type="ORF">NDU88_003360</name>
</gene>
<feature type="region of interest" description="Disordered" evidence="1">
    <location>
        <begin position="1"/>
        <end position="122"/>
    </location>
</feature>
<evidence type="ECO:0000313" key="3">
    <source>
        <dbReference type="Proteomes" id="UP001066276"/>
    </source>
</evidence>
<dbReference type="AlphaFoldDB" id="A0AAV7VGC8"/>
<accession>A0AAV7VGC8</accession>
<feature type="compositionally biased region" description="Basic and acidic residues" evidence="1">
    <location>
        <begin position="150"/>
        <end position="161"/>
    </location>
</feature>
<feature type="region of interest" description="Disordered" evidence="1">
    <location>
        <begin position="221"/>
        <end position="259"/>
    </location>
</feature>
<feature type="compositionally biased region" description="Polar residues" evidence="1">
    <location>
        <begin position="236"/>
        <end position="249"/>
    </location>
</feature>
<keyword evidence="3" id="KW-1185">Reference proteome</keyword>
<evidence type="ECO:0000256" key="1">
    <source>
        <dbReference type="SAM" id="MobiDB-lite"/>
    </source>
</evidence>
<name>A0AAV7VGC8_PLEWA</name>
<feature type="compositionally biased region" description="Basic and acidic residues" evidence="1">
    <location>
        <begin position="25"/>
        <end position="34"/>
    </location>
</feature>
<reference evidence="2" key="1">
    <citation type="journal article" date="2022" name="bioRxiv">
        <title>Sequencing and chromosome-scale assembly of the giantPleurodeles waltlgenome.</title>
        <authorList>
            <person name="Brown T."/>
            <person name="Elewa A."/>
            <person name="Iarovenko S."/>
            <person name="Subramanian E."/>
            <person name="Araus A.J."/>
            <person name="Petzold A."/>
            <person name="Susuki M."/>
            <person name="Suzuki K.-i.T."/>
            <person name="Hayashi T."/>
            <person name="Toyoda A."/>
            <person name="Oliveira C."/>
            <person name="Osipova E."/>
            <person name="Leigh N.D."/>
            <person name="Simon A."/>
            <person name="Yun M.H."/>
        </authorList>
    </citation>
    <scope>NUCLEOTIDE SEQUENCE</scope>
    <source>
        <strain evidence="2">20211129_DDA</strain>
        <tissue evidence="2">Liver</tissue>
    </source>
</reference>